<dbReference type="InterPro" id="IPR045155">
    <property type="entry name" value="Beta-lactam_cat"/>
</dbReference>
<gene>
    <name evidence="2" type="ORF">A3A69_01165</name>
</gene>
<evidence type="ECO:0000259" key="1">
    <source>
        <dbReference type="Pfam" id="PF13354"/>
    </source>
</evidence>
<dbReference type="InterPro" id="IPR000871">
    <property type="entry name" value="Beta-lactam_class-A"/>
</dbReference>
<evidence type="ECO:0000313" key="3">
    <source>
        <dbReference type="Proteomes" id="UP000177458"/>
    </source>
</evidence>
<sequence>MTLNNLNKQIDIQLKKLGGDVTLRVKFLNTKEEIKVNQDFQFWAASVIKIPIACEFFRQVNEGKINPETKTKIKAENRVEGSGVFKLLNKDDEFTYLDLVTLMLDISDNAGTNEIVDIIGWENVEKYMHQLGLLNTTFRHKMMIKAGRGPNFTTAQDITILLEKLYNNEIPGAAQILAILKQQQDRRRIPLLLPNDIEIANKTGSLEKAVHDAGIIYSKNPFIFVFLSDDQEDKILTNEVLSGCAKLCFDYSIN</sequence>
<dbReference type="PANTHER" id="PTHR35333:SF3">
    <property type="entry name" value="BETA-LACTAMASE-TYPE TRANSPEPTIDASE FOLD CONTAINING PROTEIN"/>
    <property type="match status" value="1"/>
</dbReference>
<protein>
    <recommendedName>
        <fullName evidence="1">Beta-lactamase class A catalytic domain-containing protein</fullName>
    </recommendedName>
</protein>
<dbReference type="GO" id="GO:0030655">
    <property type="term" value="P:beta-lactam antibiotic catabolic process"/>
    <property type="evidence" value="ECO:0007669"/>
    <property type="project" value="InterPro"/>
</dbReference>
<dbReference type="EMBL" id="MEVF01000045">
    <property type="protein sequence ID" value="OGC48156.1"/>
    <property type="molecule type" value="Genomic_DNA"/>
</dbReference>
<dbReference type="PANTHER" id="PTHR35333">
    <property type="entry name" value="BETA-LACTAMASE"/>
    <property type="match status" value="1"/>
</dbReference>
<dbReference type="Proteomes" id="UP000177458">
    <property type="component" value="Unassembled WGS sequence"/>
</dbReference>
<dbReference type="GO" id="GO:0046677">
    <property type="term" value="P:response to antibiotic"/>
    <property type="evidence" value="ECO:0007669"/>
    <property type="project" value="InterPro"/>
</dbReference>
<dbReference type="Pfam" id="PF13354">
    <property type="entry name" value="Beta-lactamase2"/>
    <property type="match status" value="1"/>
</dbReference>
<organism evidence="2 3">
    <name type="scientific">candidate division WWE3 bacterium RIFCSPLOWO2_01_FULL_37_15</name>
    <dbReference type="NCBI Taxonomy" id="1802622"/>
    <lineage>
        <taxon>Bacteria</taxon>
        <taxon>Katanobacteria</taxon>
    </lineage>
</organism>
<name>A0A1F4UTC5_UNCKA</name>
<accession>A0A1F4UTC5</accession>
<dbReference type="SUPFAM" id="SSF56601">
    <property type="entry name" value="beta-lactamase/transpeptidase-like"/>
    <property type="match status" value="1"/>
</dbReference>
<evidence type="ECO:0000313" key="2">
    <source>
        <dbReference type="EMBL" id="OGC48156.1"/>
    </source>
</evidence>
<feature type="domain" description="Beta-lactamase class A catalytic" evidence="1">
    <location>
        <begin position="25"/>
        <end position="226"/>
    </location>
</feature>
<proteinExistence type="predicted"/>
<comment type="caution">
    <text evidence="2">The sequence shown here is derived from an EMBL/GenBank/DDBJ whole genome shotgun (WGS) entry which is preliminary data.</text>
</comment>
<reference evidence="2 3" key="1">
    <citation type="journal article" date="2016" name="Nat. Commun.">
        <title>Thousands of microbial genomes shed light on interconnected biogeochemical processes in an aquifer system.</title>
        <authorList>
            <person name="Anantharaman K."/>
            <person name="Brown C.T."/>
            <person name="Hug L.A."/>
            <person name="Sharon I."/>
            <person name="Castelle C.J."/>
            <person name="Probst A.J."/>
            <person name="Thomas B.C."/>
            <person name="Singh A."/>
            <person name="Wilkins M.J."/>
            <person name="Karaoz U."/>
            <person name="Brodie E.L."/>
            <person name="Williams K.H."/>
            <person name="Hubbard S.S."/>
            <person name="Banfield J.F."/>
        </authorList>
    </citation>
    <scope>NUCLEOTIDE SEQUENCE [LARGE SCALE GENOMIC DNA]</scope>
</reference>
<dbReference type="Gene3D" id="3.40.710.10">
    <property type="entry name" value="DD-peptidase/beta-lactamase superfamily"/>
    <property type="match status" value="1"/>
</dbReference>
<dbReference type="GO" id="GO:0008800">
    <property type="term" value="F:beta-lactamase activity"/>
    <property type="evidence" value="ECO:0007669"/>
    <property type="project" value="InterPro"/>
</dbReference>
<dbReference type="AlphaFoldDB" id="A0A1F4UTC5"/>
<dbReference type="InterPro" id="IPR012338">
    <property type="entry name" value="Beta-lactam/transpept-like"/>
</dbReference>